<comment type="caution">
    <text evidence="3">The sequence shown here is derived from an EMBL/GenBank/DDBJ whole genome shotgun (WGS) entry which is preliminary data.</text>
</comment>
<organism evidence="3 4">
    <name type="scientific">Trypanosoma conorhini</name>
    <dbReference type="NCBI Taxonomy" id="83891"/>
    <lineage>
        <taxon>Eukaryota</taxon>
        <taxon>Discoba</taxon>
        <taxon>Euglenozoa</taxon>
        <taxon>Kinetoplastea</taxon>
        <taxon>Metakinetoplastina</taxon>
        <taxon>Trypanosomatida</taxon>
        <taxon>Trypanosomatidae</taxon>
        <taxon>Trypanosoma</taxon>
    </lineage>
</organism>
<keyword evidence="4" id="KW-1185">Reference proteome</keyword>
<keyword evidence="1" id="KW-0732">Signal</keyword>
<dbReference type="Gene3D" id="2.120.10.10">
    <property type="match status" value="2"/>
</dbReference>
<evidence type="ECO:0000313" key="4">
    <source>
        <dbReference type="Proteomes" id="UP000284403"/>
    </source>
</evidence>
<gene>
    <name evidence="3" type="ORF">Tco025E_05012</name>
</gene>
<dbReference type="RefSeq" id="XP_029227965.1">
    <property type="nucleotide sequence ID" value="XM_029371916.1"/>
</dbReference>
<dbReference type="InterPro" id="IPR011040">
    <property type="entry name" value="Sialidase"/>
</dbReference>
<dbReference type="Proteomes" id="UP000284403">
    <property type="component" value="Unassembled WGS sequence"/>
</dbReference>
<evidence type="ECO:0000313" key="3">
    <source>
        <dbReference type="EMBL" id="RNF16916.1"/>
    </source>
</evidence>
<accession>A0A422PGS6</accession>
<evidence type="ECO:0000256" key="1">
    <source>
        <dbReference type="SAM" id="SignalP"/>
    </source>
</evidence>
<protein>
    <submittedName>
        <fullName evidence="3">Trans-sialidase</fullName>
    </submittedName>
</protein>
<dbReference type="InterPro" id="IPR008377">
    <property type="entry name" value="Sialidase_trypan"/>
</dbReference>
<feature type="chain" id="PRO_5019234837" evidence="1">
    <location>
        <begin position="27"/>
        <end position="443"/>
    </location>
</feature>
<dbReference type="EMBL" id="MKKU01000279">
    <property type="protein sequence ID" value="RNF16916.1"/>
    <property type="molecule type" value="Genomic_DNA"/>
</dbReference>
<dbReference type="GO" id="GO:0004308">
    <property type="term" value="F:exo-alpha-sialidase activity"/>
    <property type="evidence" value="ECO:0007669"/>
    <property type="project" value="InterPro"/>
</dbReference>
<feature type="domain" description="Sialidase" evidence="2">
    <location>
        <begin position="90"/>
        <end position="350"/>
    </location>
</feature>
<dbReference type="AlphaFoldDB" id="A0A422PGS6"/>
<proteinExistence type="predicted"/>
<reference evidence="3 4" key="1">
    <citation type="journal article" date="2018" name="BMC Genomics">
        <title>Genomic comparison of Trypanosoma conorhini and Trypanosoma rangeli to Trypanosoma cruzi strains of high and low virulence.</title>
        <authorList>
            <person name="Bradwell K.R."/>
            <person name="Koparde V.N."/>
            <person name="Matveyev A.V."/>
            <person name="Serrano M.G."/>
            <person name="Alves J.M."/>
            <person name="Parikh H."/>
            <person name="Huang B."/>
            <person name="Lee V."/>
            <person name="Espinosa-Alvarez O."/>
            <person name="Ortiz P.A."/>
            <person name="Costa-Martins A.G."/>
            <person name="Teixeira M.M."/>
            <person name="Buck G.A."/>
        </authorList>
    </citation>
    <scope>NUCLEOTIDE SEQUENCE [LARGE SCALE GENOMIC DNA]</scope>
    <source>
        <strain evidence="3 4">025E</strain>
    </source>
</reference>
<dbReference type="Pfam" id="PF13859">
    <property type="entry name" value="BNR_3"/>
    <property type="match status" value="1"/>
</dbReference>
<feature type="signal peptide" evidence="1">
    <location>
        <begin position="1"/>
        <end position="26"/>
    </location>
</feature>
<evidence type="ECO:0000259" key="2">
    <source>
        <dbReference type="Pfam" id="PF13859"/>
    </source>
</evidence>
<name>A0A422PGS6_9TRYP</name>
<dbReference type="SUPFAM" id="SSF50939">
    <property type="entry name" value="Sialidases"/>
    <property type="match status" value="2"/>
</dbReference>
<dbReference type="PRINTS" id="PR01803">
    <property type="entry name" value="TCSIALIDASE"/>
</dbReference>
<dbReference type="GeneID" id="40318623"/>
<dbReference type="InterPro" id="IPR036278">
    <property type="entry name" value="Sialidase_sf"/>
</dbReference>
<dbReference type="CDD" id="cd15482">
    <property type="entry name" value="Sialidase_non-viral"/>
    <property type="match status" value="1"/>
</dbReference>
<sequence>MPRHRLSSAVLLLLLCVVVCCGSAAAKAPERGRRRSLFELDELWPTETEAAPTEGRKKRKVIELFQRWRTEIPYVANGTEQKVLTKDFSAPCVVDVNGVLVALAEASFVPSSKLKQVSVVTRFIGAKTEEEKKRIWEQDGRYWGTQIAVNRTEGSWPVPLSPTAIAKGDKIFLLVQNPNEELAEDELLGEIGSDDTSGELEPNADLADALEPVSEGENGSGLEDPAGGLGSEDTVGGFDWGSEDLLGGFGWDPLLVVGEVKRKTTTGSGETVEITWQEPVSLKEKLGKSPRQFLGGTGAAIVTSDDQVVFPVKAMTADWGVVSLVIHSKDPSTQDWTIPKGTTAEGCTDPCRRGVGGEAPPDHPLRGWGAQGVRVQRHGGDVDGVARDALTGVGQHPSPHGGRRARRIHHCGDWWEEGDALYAPDAFPWKREVWPRSSPPLGV</sequence>